<dbReference type="AlphaFoldDB" id="A0A0F9CB65"/>
<accession>A0A0F9CB65</accession>
<name>A0A0F9CB65_9ZZZZ</name>
<reference evidence="1" key="1">
    <citation type="journal article" date="2015" name="Nature">
        <title>Complex archaea that bridge the gap between prokaryotes and eukaryotes.</title>
        <authorList>
            <person name="Spang A."/>
            <person name="Saw J.H."/>
            <person name="Jorgensen S.L."/>
            <person name="Zaremba-Niedzwiedzka K."/>
            <person name="Martijn J."/>
            <person name="Lind A.E."/>
            <person name="van Eijk R."/>
            <person name="Schleper C."/>
            <person name="Guy L."/>
            <person name="Ettema T.J."/>
        </authorList>
    </citation>
    <scope>NUCLEOTIDE SEQUENCE</scope>
</reference>
<dbReference type="EMBL" id="LAZR01034084">
    <property type="protein sequence ID" value="KKL46294.1"/>
    <property type="molecule type" value="Genomic_DNA"/>
</dbReference>
<feature type="non-terminal residue" evidence="1">
    <location>
        <position position="1"/>
    </location>
</feature>
<evidence type="ECO:0000313" key="1">
    <source>
        <dbReference type="EMBL" id="KKL46294.1"/>
    </source>
</evidence>
<organism evidence="1">
    <name type="scientific">marine sediment metagenome</name>
    <dbReference type="NCBI Taxonomy" id="412755"/>
    <lineage>
        <taxon>unclassified sequences</taxon>
        <taxon>metagenomes</taxon>
        <taxon>ecological metagenomes</taxon>
    </lineage>
</organism>
<gene>
    <name evidence="1" type="ORF">LCGC14_2346990</name>
</gene>
<proteinExistence type="predicted"/>
<sequence length="64" mass="7163">ELLTSLHRSAERIESGQGTAGKLINDPRLYEDLVEATGQLKTTLETLQKLLEKWDAEGVNLKLK</sequence>
<protein>
    <submittedName>
        <fullName evidence="1">Uncharacterized protein</fullName>
    </submittedName>
</protein>
<comment type="caution">
    <text evidence="1">The sequence shown here is derived from an EMBL/GenBank/DDBJ whole genome shotgun (WGS) entry which is preliminary data.</text>
</comment>